<evidence type="ECO:0008006" key="4">
    <source>
        <dbReference type="Google" id="ProtNLM"/>
    </source>
</evidence>
<dbReference type="PANTHER" id="PTHR37984:SF5">
    <property type="entry name" value="PROTEIN NYNRIN-LIKE"/>
    <property type="match status" value="1"/>
</dbReference>
<feature type="compositionally biased region" description="Polar residues" evidence="1">
    <location>
        <begin position="294"/>
        <end position="305"/>
    </location>
</feature>
<name>A0ABQ9J8T4_9CUCU</name>
<dbReference type="InterPro" id="IPR050951">
    <property type="entry name" value="Retrovirus_Pol_polyprotein"/>
</dbReference>
<accession>A0ABQ9J8T4</accession>
<feature type="compositionally biased region" description="Polar residues" evidence="1">
    <location>
        <begin position="312"/>
        <end position="323"/>
    </location>
</feature>
<evidence type="ECO:0000256" key="1">
    <source>
        <dbReference type="SAM" id="MobiDB-lite"/>
    </source>
</evidence>
<evidence type="ECO:0000313" key="3">
    <source>
        <dbReference type="Proteomes" id="UP001162164"/>
    </source>
</evidence>
<comment type="caution">
    <text evidence="2">The sequence shown here is derived from an EMBL/GenBank/DDBJ whole genome shotgun (WGS) entry which is preliminary data.</text>
</comment>
<dbReference type="Proteomes" id="UP001162164">
    <property type="component" value="Unassembled WGS sequence"/>
</dbReference>
<protein>
    <recommendedName>
        <fullName evidence="4">DUF5641 domain-containing protein</fullName>
    </recommendedName>
</protein>
<evidence type="ECO:0000313" key="2">
    <source>
        <dbReference type="EMBL" id="KAJ8974398.1"/>
    </source>
</evidence>
<keyword evidence="3" id="KW-1185">Reference proteome</keyword>
<dbReference type="PANTHER" id="PTHR37984">
    <property type="entry name" value="PROTEIN CBG26694"/>
    <property type="match status" value="1"/>
</dbReference>
<organism evidence="2 3">
    <name type="scientific">Molorchus minor</name>
    <dbReference type="NCBI Taxonomy" id="1323400"/>
    <lineage>
        <taxon>Eukaryota</taxon>
        <taxon>Metazoa</taxon>
        <taxon>Ecdysozoa</taxon>
        <taxon>Arthropoda</taxon>
        <taxon>Hexapoda</taxon>
        <taxon>Insecta</taxon>
        <taxon>Pterygota</taxon>
        <taxon>Neoptera</taxon>
        <taxon>Endopterygota</taxon>
        <taxon>Coleoptera</taxon>
        <taxon>Polyphaga</taxon>
        <taxon>Cucujiformia</taxon>
        <taxon>Chrysomeloidea</taxon>
        <taxon>Cerambycidae</taxon>
        <taxon>Lamiinae</taxon>
        <taxon>Monochamini</taxon>
        <taxon>Molorchus</taxon>
    </lineage>
</organism>
<feature type="compositionally biased region" description="Low complexity" evidence="1">
    <location>
        <begin position="334"/>
        <end position="357"/>
    </location>
</feature>
<dbReference type="EMBL" id="JAPWTJ010001003">
    <property type="protein sequence ID" value="KAJ8974398.1"/>
    <property type="molecule type" value="Genomic_DNA"/>
</dbReference>
<reference evidence="2" key="1">
    <citation type="journal article" date="2023" name="Insect Mol. Biol.">
        <title>Genome sequencing provides insights into the evolution of gene families encoding plant cell wall-degrading enzymes in longhorned beetles.</title>
        <authorList>
            <person name="Shin N.R."/>
            <person name="Okamura Y."/>
            <person name="Kirsch R."/>
            <person name="Pauchet Y."/>
        </authorList>
    </citation>
    <scope>NUCLEOTIDE SEQUENCE</scope>
    <source>
        <strain evidence="2">MMC_N1</strain>
    </source>
</reference>
<gene>
    <name evidence="2" type="ORF">NQ317_011242</name>
</gene>
<feature type="compositionally biased region" description="Polar residues" evidence="1">
    <location>
        <begin position="358"/>
        <end position="371"/>
    </location>
</feature>
<feature type="region of interest" description="Disordered" evidence="1">
    <location>
        <begin position="288"/>
        <end position="374"/>
    </location>
</feature>
<proteinExistence type="predicted"/>
<sequence>MLVLLFVETNANFFEEEICYLERQPRWVIYKLHRNPNIVADQQRRNKKETSKDAELQLVIKYVRNERWPKQVSQELKPYFNRRHELEVENGVLIWGHRIIIPRSLKKRLLSELHTSHFGISRTKSLTRSADERNKAVPPSTLISRILFTYRTTEHGVTGKTPFQLMFNDRQPRTRLSQVKECLNEKENTNTFRNKINDSTFSKRLRYQEVQKRYHGGRERNFEVGEDVYVRAYKGTTSKQWIKAKIDKKIGRTTYICRIGEQHTVKRHANQILKGCISDKPPAVRSVGAKVGEPNQTGQNNSNKNVDYFINLPSTSSAQPSVETNEKSVSIIPENDIIINSSRDSDSESAQNSSYESITSNFNSSPANTNPKVAKPLDASVKATIEVRDPVKSVANQTTVEEADRRESGKNRRVHAPKLNDFDFNVATVATSVVRSIYRRGDVGKVSSNPNWVFRFSLLKSDSSGMRCATALLSSPVCYEVRLYRFPILTLDFGKPALELCGGVMNGIKSPAMISVAHARSRPVIPQDPRCRYDSSDEAVVQARTLHCPFCIL</sequence>